<evidence type="ECO:0000313" key="1">
    <source>
        <dbReference type="EMBL" id="UXH77995.1"/>
    </source>
</evidence>
<accession>A0ABY6AYX0</accession>
<name>A0ABY6AYX0_9BURK</name>
<dbReference type="Proteomes" id="UP001064933">
    <property type="component" value="Chromosome"/>
</dbReference>
<sequence>MKRVIADAYQAFRRFGPPQTPLDACTACCMDPALELQMRTLPLRALTREHFYEYNSAAKSEVQPAAEIQYLLPRLLELIAQGEEVHHSIELFFDRVGRCSEGTFDASQRAVLDRFALEHFANHLNAGRERLLEDPLSILLMFDIGGLDIRPLLAFWLDSGDLQSTVQYVDERYWHVSEDGYVTNAFAEGRTWFQQKVRAWMMDPTNQRVFCDKLLRPEFLELIDQQPAWGGVPFRTVVDVVFDKLTDQMATRSPQ</sequence>
<organism evidence="1 2">
    <name type="scientific">Roseateles amylovorans</name>
    <dbReference type="NCBI Taxonomy" id="2978473"/>
    <lineage>
        <taxon>Bacteria</taxon>
        <taxon>Pseudomonadati</taxon>
        <taxon>Pseudomonadota</taxon>
        <taxon>Betaproteobacteria</taxon>
        <taxon>Burkholderiales</taxon>
        <taxon>Sphaerotilaceae</taxon>
        <taxon>Roseateles</taxon>
    </lineage>
</organism>
<protein>
    <submittedName>
        <fullName evidence="1">Uncharacterized protein</fullName>
    </submittedName>
</protein>
<reference evidence="1" key="1">
    <citation type="submission" date="2022-10" db="EMBL/GenBank/DDBJ databases">
        <title>Characterization and whole genome sequencing of a new Roseateles species, isolated from fresh water.</title>
        <authorList>
            <person name="Guliayeva D.Y."/>
            <person name="Akhremchuk A.E."/>
            <person name="Sikolenko M.A."/>
            <person name="Valentovich L.N."/>
            <person name="Sidarenka A.V."/>
        </authorList>
    </citation>
    <scope>NUCLEOTIDE SEQUENCE</scope>
    <source>
        <strain evidence="1">BIM B-1768</strain>
    </source>
</reference>
<evidence type="ECO:0000313" key="2">
    <source>
        <dbReference type="Proteomes" id="UP001064933"/>
    </source>
</evidence>
<dbReference type="RefSeq" id="WP_261757759.1">
    <property type="nucleotide sequence ID" value="NZ_CP104562.2"/>
</dbReference>
<proteinExistence type="predicted"/>
<keyword evidence="2" id="KW-1185">Reference proteome</keyword>
<dbReference type="EMBL" id="CP104562">
    <property type="protein sequence ID" value="UXH77995.1"/>
    <property type="molecule type" value="Genomic_DNA"/>
</dbReference>
<gene>
    <name evidence="1" type="ORF">N4261_24060</name>
</gene>